<dbReference type="EMBL" id="BMZO01000006">
    <property type="protein sequence ID" value="GHC71876.1"/>
    <property type="molecule type" value="Genomic_DNA"/>
</dbReference>
<proteinExistence type="predicted"/>
<keyword evidence="2" id="KW-0378">Hydrolase</keyword>
<dbReference type="Proteomes" id="UP000641137">
    <property type="component" value="Unassembled WGS sequence"/>
</dbReference>
<dbReference type="Pfam" id="PF00144">
    <property type="entry name" value="Beta-lactamase"/>
    <property type="match status" value="1"/>
</dbReference>
<gene>
    <name evidence="2" type="ORF">GCM10010136_19170</name>
</gene>
<keyword evidence="3" id="KW-1185">Reference proteome</keyword>
<name>A0A8J3GH07_9HYPH</name>
<dbReference type="PANTHER" id="PTHR43283">
    <property type="entry name" value="BETA-LACTAMASE-RELATED"/>
    <property type="match status" value="1"/>
</dbReference>
<organism evidence="2 3">
    <name type="scientific">Limoniibacter endophyticus</name>
    <dbReference type="NCBI Taxonomy" id="1565040"/>
    <lineage>
        <taxon>Bacteria</taxon>
        <taxon>Pseudomonadati</taxon>
        <taxon>Pseudomonadota</taxon>
        <taxon>Alphaproteobacteria</taxon>
        <taxon>Hyphomicrobiales</taxon>
        <taxon>Bartonellaceae</taxon>
        <taxon>Limoniibacter</taxon>
    </lineage>
</organism>
<evidence type="ECO:0000259" key="1">
    <source>
        <dbReference type="Pfam" id="PF00144"/>
    </source>
</evidence>
<feature type="domain" description="Beta-lactamase-related" evidence="1">
    <location>
        <begin position="124"/>
        <end position="388"/>
    </location>
</feature>
<dbReference type="InterPro" id="IPR012338">
    <property type="entry name" value="Beta-lactam/transpept-like"/>
</dbReference>
<comment type="caution">
    <text evidence="2">The sequence shown here is derived from an EMBL/GenBank/DDBJ whole genome shotgun (WGS) entry which is preliminary data.</text>
</comment>
<reference evidence="2" key="1">
    <citation type="journal article" date="2014" name="Int. J. Syst. Evol. Microbiol.">
        <title>Complete genome sequence of Corynebacterium casei LMG S-19264T (=DSM 44701T), isolated from a smear-ripened cheese.</title>
        <authorList>
            <consortium name="US DOE Joint Genome Institute (JGI-PGF)"/>
            <person name="Walter F."/>
            <person name="Albersmeier A."/>
            <person name="Kalinowski J."/>
            <person name="Ruckert C."/>
        </authorList>
    </citation>
    <scope>NUCLEOTIDE SEQUENCE</scope>
    <source>
        <strain evidence="2">KCTC 42097</strain>
    </source>
</reference>
<dbReference type="SUPFAM" id="SSF56601">
    <property type="entry name" value="beta-lactamase/transpeptidase-like"/>
    <property type="match status" value="1"/>
</dbReference>
<dbReference type="InterPro" id="IPR001466">
    <property type="entry name" value="Beta-lactam-related"/>
</dbReference>
<dbReference type="PANTHER" id="PTHR43283:SF7">
    <property type="entry name" value="BETA-LACTAMASE-RELATED DOMAIN-CONTAINING PROTEIN"/>
    <property type="match status" value="1"/>
</dbReference>
<evidence type="ECO:0000313" key="2">
    <source>
        <dbReference type="EMBL" id="GHC71876.1"/>
    </source>
</evidence>
<evidence type="ECO:0000313" key="3">
    <source>
        <dbReference type="Proteomes" id="UP000641137"/>
    </source>
</evidence>
<dbReference type="InterPro" id="IPR050789">
    <property type="entry name" value="Diverse_Enzym_Activities"/>
</dbReference>
<sequence length="410" mass="44332">MCSGLFVAGRNLETLLAVDVQAPGNPLLRLISVEVDHDRKIVSAAFLGQFARNWAMHRDELGCTPVPDGDFARVQAMPRAAAVEMPVADKTLPWPDGDATAQSANPAVSSILRDEVLVGPGMRAVVVVHDGRIVGEQYGEGFSSDTPLLGWSMTKTVIAALIGTATNRFDSLDEPNLRPDWTGDRQQIKLSDLLGMKSGLAFRETYGGISDVNRMLFLEPDMARFVARSQLEAAPGTTFNYSSGTTVLLARLLQDRFDTPEEALAWPRRALFAPLGMSSAVMETDASGTFIGSSFMYATARDWARFAQFLLQDGVWKGTPILPQGYVHWMRTPSAPSNGAYGQGQVWLSTLTRSGEGAALPGDTYWMRGHDGQIAAIIPSANLVIVRLGITPVRTGWSPAPLVARVLSVL</sequence>
<dbReference type="GO" id="GO:0016787">
    <property type="term" value="F:hydrolase activity"/>
    <property type="evidence" value="ECO:0007669"/>
    <property type="project" value="UniProtKB-KW"/>
</dbReference>
<protein>
    <submittedName>
        <fullName evidence="2">Hydrolase</fullName>
    </submittedName>
</protein>
<dbReference type="Gene3D" id="3.40.710.10">
    <property type="entry name" value="DD-peptidase/beta-lactamase superfamily"/>
    <property type="match status" value="1"/>
</dbReference>
<accession>A0A8J3GH07</accession>
<reference evidence="2" key="2">
    <citation type="submission" date="2020-09" db="EMBL/GenBank/DDBJ databases">
        <authorList>
            <person name="Sun Q."/>
            <person name="Kim S."/>
        </authorList>
    </citation>
    <scope>NUCLEOTIDE SEQUENCE</scope>
    <source>
        <strain evidence="2">KCTC 42097</strain>
    </source>
</reference>
<dbReference type="AlphaFoldDB" id="A0A8J3GH07"/>